<protein>
    <recommendedName>
        <fullName evidence="4">Tetratricopeptide repeat protein</fullName>
    </recommendedName>
</protein>
<dbReference type="AlphaFoldDB" id="A0A5S3PIN5"/>
<dbReference type="RefSeq" id="WP_138660428.1">
    <property type="nucleotide sequence ID" value="NZ_VANS01000001.1"/>
</dbReference>
<accession>A0A5S3PIN5</accession>
<keyword evidence="1" id="KW-1133">Transmembrane helix</keyword>
<keyword evidence="1" id="KW-0812">Transmembrane</keyword>
<proteinExistence type="predicted"/>
<evidence type="ECO:0008006" key="4">
    <source>
        <dbReference type="Google" id="ProtNLM"/>
    </source>
</evidence>
<comment type="caution">
    <text evidence="2">The sequence shown here is derived from an EMBL/GenBank/DDBJ whole genome shotgun (WGS) entry which is preliminary data.</text>
</comment>
<evidence type="ECO:0000313" key="3">
    <source>
        <dbReference type="Proteomes" id="UP000309550"/>
    </source>
</evidence>
<dbReference type="EMBL" id="VANS01000001">
    <property type="protein sequence ID" value="TMM54254.1"/>
    <property type="molecule type" value="Genomic_DNA"/>
</dbReference>
<feature type="transmembrane region" description="Helical" evidence="1">
    <location>
        <begin position="27"/>
        <end position="45"/>
    </location>
</feature>
<sequence>MSDTDSFIDEVNDEVRRDRLFELLRRYGWVAGLVVALIVGGAAFSEYRKAQIRAQAEALGDAMLAAVSSDDAQARAAALADIDAANPTAGAVLAMLTAAEQVEAGAMEAAVATLNTVATDAEVPAMYRQIATFKALTMQADTLPAAERRQQFEALAQAGSPLRLLSEEQLALIDISAGDRDAAIARLQSILNDAEVSADLQQRALQVIVALGGAPELDAMPDPVN</sequence>
<dbReference type="OrthoDB" id="7173339at2"/>
<gene>
    <name evidence="2" type="ORF">FDT80_01250</name>
</gene>
<reference evidence="2 3" key="1">
    <citation type="submission" date="2019-05" db="EMBL/GenBank/DDBJ databases">
        <title>Sulfitobacter sabulilitoris sp. nov., isolated from a marine sand.</title>
        <authorList>
            <person name="Yoon J.-H."/>
        </authorList>
    </citation>
    <scope>NUCLEOTIDE SEQUENCE [LARGE SCALE GENOMIC DNA]</scope>
    <source>
        <strain evidence="2 3">HSMS-29</strain>
    </source>
</reference>
<evidence type="ECO:0000256" key="1">
    <source>
        <dbReference type="SAM" id="Phobius"/>
    </source>
</evidence>
<evidence type="ECO:0000313" key="2">
    <source>
        <dbReference type="EMBL" id="TMM54254.1"/>
    </source>
</evidence>
<dbReference type="Proteomes" id="UP000309550">
    <property type="component" value="Unassembled WGS sequence"/>
</dbReference>
<keyword evidence="3" id="KW-1185">Reference proteome</keyword>
<organism evidence="2 3">
    <name type="scientific">Sulfitobacter sabulilitoris</name>
    <dbReference type="NCBI Taxonomy" id="2562655"/>
    <lineage>
        <taxon>Bacteria</taxon>
        <taxon>Pseudomonadati</taxon>
        <taxon>Pseudomonadota</taxon>
        <taxon>Alphaproteobacteria</taxon>
        <taxon>Rhodobacterales</taxon>
        <taxon>Roseobacteraceae</taxon>
        <taxon>Sulfitobacter</taxon>
    </lineage>
</organism>
<keyword evidence="1" id="KW-0472">Membrane</keyword>
<name>A0A5S3PIN5_9RHOB</name>